<dbReference type="AlphaFoldDB" id="A0A2G9RD44"/>
<organism evidence="11 12">
    <name type="scientific">Aquarana catesbeiana</name>
    <name type="common">American bullfrog</name>
    <name type="synonym">Rana catesbeiana</name>
    <dbReference type="NCBI Taxonomy" id="8400"/>
    <lineage>
        <taxon>Eukaryota</taxon>
        <taxon>Metazoa</taxon>
        <taxon>Chordata</taxon>
        <taxon>Craniata</taxon>
        <taxon>Vertebrata</taxon>
        <taxon>Euteleostomi</taxon>
        <taxon>Amphibia</taxon>
        <taxon>Batrachia</taxon>
        <taxon>Anura</taxon>
        <taxon>Neobatrachia</taxon>
        <taxon>Ranoidea</taxon>
        <taxon>Ranidae</taxon>
        <taxon>Aquarana</taxon>
    </lineage>
</organism>
<dbReference type="PANTHER" id="PTHR11046">
    <property type="entry name" value="OLIGORIBONUCLEASE, MITOCHONDRIAL"/>
    <property type="match status" value="1"/>
</dbReference>
<dbReference type="PANTHER" id="PTHR11046:SF0">
    <property type="entry name" value="OLIGORIBONUCLEASE, MITOCHONDRIAL"/>
    <property type="match status" value="1"/>
</dbReference>
<dbReference type="Gene3D" id="3.30.420.10">
    <property type="entry name" value="Ribonuclease H-like superfamily/Ribonuclease H"/>
    <property type="match status" value="1"/>
</dbReference>
<evidence type="ECO:0000256" key="8">
    <source>
        <dbReference type="ARBA" id="ARBA00079509"/>
    </source>
</evidence>
<evidence type="ECO:0000256" key="5">
    <source>
        <dbReference type="ARBA" id="ARBA00046824"/>
    </source>
</evidence>
<dbReference type="OrthoDB" id="270189at2759"/>
<evidence type="ECO:0000313" key="11">
    <source>
        <dbReference type="EMBL" id="PIO25789.1"/>
    </source>
</evidence>
<dbReference type="GO" id="GO:0003676">
    <property type="term" value="F:nucleic acid binding"/>
    <property type="evidence" value="ECO:0007669"/>
    <property type="project" value="InterPro"/>
</dbReference>
<evidence type="ECO:0000256" key="3">
    <source>
        <dbReference type="ARBA" id="ARBA00022801"/>
    </source>
</evidence>
<comment type="subunit">
    <text evidence="5">Homodimer. Homotetramer.</text>
</comment>
<dbReference type="EMBL" id="KV948956">
    <property type="protein sequence ID" value="PIO25789.1"/>
    <property type="molecule type" value="Genomic_DNA"/>
</dbReference>
<accession>A0A2G9RD44</accession>
<keyword evidence="3" id="KW-0378">Hydrolase</keyword>
<keyword evidence="4" id="KW-0269">Exonuclease</keyword>
<dbReference type="GO" id="GO:0005739">
    <property type="term" value="C:mitochondrion"/>
    <property type="evidence" value="ECO:0007669"/>
    <property type="project" value="TreeGrafter"/>
</dbReference>
<dbReference type="InterPro" id="IPR012337">
    <property type="entry name" value="RNaseH-like_sf"/>
</dbReference>
<evidence type="ECO:0000256" key="2">
    <source>
        <dbReference type="ARBA" id="ARBA00022722"/>
    </source>
</evidence>
<evidence type="ECO:0000256" key="7">
    <source>
        <dbReference type="ARBA" id="ARBA00068437"/>
    </source>
</evidence>
<dbReference type="SUPFAM" id="SSF53098">
    <property type="entry name" value="Ribonuclease H-like"/>
    <property type="match status" value="1"/>
</dbReference>
<name>A0A2G9RD44_AQUCT</name>
<evidence type="ECO:0000256" key="9">
    <source>
        <dbReference type="ARBA" id="ARBA00079573"/>
    </source>
</evidence>
<evidence type="ECO:0000313" key="12">
    <source>
        <dbReference type="Proteomes" id="UP000228934"/>
    </source>
</evidence>
<dbReference type="Proteomes" id="UP000228934">
    <property type="component" value="Unassembled WGS sequence"/>
</dbReference>
<gene>
    <name evidence="11" type="ORF">AB205_0119750</name>
</gene>
<protein>
    <recommendedName>
        <fullName evidence="7">Oligoribonuclease, mitochondrial</fullName>
    </recommendedName>
    <alternativeName>
        <fullName evidence="8">RNA exonuclease 2 homolog</fullName>
    </alternativeName>
    <alternativeName>
        <fullName evidence="9">Small fragment nuclease</fullName>
    </alternativeName>
</protein>
<evidence type="ECO:0000256" key="4">
    <source>
        <dbReference type="ARBA" id="ARBA00022839"/>
    </source>
</evidence>
<dbReference type="InterPro" id="IPR036397">
    <property type="entry name" value="RNaseH_sf"/>
</dbReference>
<dbReference type="InterPro" id="IPR022894">
    <property type="entry name" value="Oligoribonuclease"/>
</dbReference>
<dbReference type="FunFam" id="3.30.420.10:FF:000003">
    <property type="entry name" value="Oligoribonuclease"/>
    <property type="match status" value="1"/>
</dbReference>
<dbReference type="SMART" id="SM00479">
    <property type="entry name" value="EXOIII"/>
    <property type="match status" value="1"/>
</dbReference>
<dbReference type="CDD" id="cd06135">
    <property type="entry name" value="Orn"/>
    <property type="match status" value="1"/>
</dbReference>
<reference evidence="12" key="1">
    <citation type="journal article" date="2017" name="Nat. Commun.">
        <title>The North American bullfrog draft genome provides insight into hormonal regulation of long noncoding RNA.</title>
        <authorList>
            <person name="Hammond S.A."/>
            <person name="Warren R.L."/>
            <person name="Vandervalk B.P."/>
            <person name="Kucuk E."/>
            <person name="Khan H."/>
            <person name="Gibb E.A."/>
            <person name="Pandoh P."/>
            <person name="Kirk H."/>
            <person name="Zhao Y."/>
            <person name="Jones M."/>
            <person name="Mungall A.J."/>
            <person name="Coope R."/>
            <person name="Pleasance S."/>
            <person name="Moore R.A."/>
            <person name="Holt R.A."/>
            <person name="Round J.M."/>
            <person name="Ohora S."/>
            <person name="Walle B.V."/>
            <person name="Veldhoen N."/>
            <person name="Helbing C.C."/>
            <person name="Birol I."/>
        </authorList>
    </citation>
    <scope>NUCLEOTIDE SEQUENCE [LARGE SCALE GENOMIC DNA]</scope>
</reference>
<evidence type="ECO:0000256" key="6">
    <source>
        <dbReference type="ARBA" id="ARBA00057450"/>
    </source>
</evidence>
<comment type="similarity">
    <text evidence="1">Belongs to the oligoribonuclease family.</text>
</comment>
<dbReference type="InterPro" id="IPR013520">
    <property type="entry name" value="Ribonucl_H"/>
</dbReference>
<proteinExistence type="inferred from homology"/>
<sequence>MTGLDITKDQIIEMACIITDSELNILAEGPNLIIKQPDEMLDGMSEWCKEHHGKSGLTQAVRDSKISLPQAEYEFLSFIRQHTPPGVCPLAGNSVHVDKVFLNKYMPQFMRHLHYRIVDVSTVKELCRRWYPVEYEHAFKKASSHSSLLTHSSVISLITPDKFLDTSEKSRLTFLSREAAINRLAGSWPCTKRDERGCEKLIFAQNIWRKTYYLSLKNMAPSAFIHSS</sequence>
<dbReference type="Pfam" id="PF00929">
    <property type="entry name" value="RNase_T"/>
    <property type="match status" value="1"/>
</dbReference>
<dbReference type="GO" id="GO:0000175">
    <property type="term" value="F:3'-5'-RNA exonuclease activity"/>
    <property type="evidence" value="ECO:0007669"/>
    <property type="project" value="InterPro"/>
</dbReference>
<keyword evidence="2" id="KW-0540">Nuclease</keyword>
<dbReference type="NCBIfam" id="NF003765">
    <property type="entry name" value="PRK05359.1"/>
    <property type="match status" value="1"/>
</dbReference>
<keyword evidence="12" id="KW-1185">Reference proteome</keyword>
<comment type="function">
    <text evidence="6">3'-to-5'exoribonuclease that preferentially degrades DNA and RNA oligonucleotides composed of only two nucleotides. Binds and degrades longer oligonucleotides with a lower affinity. Plays dual roles in mitochondria, scavenging nanoRNAs (small RNA oligonucleotides of &lt;5 nucleotides) that are produced by the degradosome and clearing short RNAs that are generated by RNA processing. Essential for correct initiation of mitochondrial transcription, degrading mitochondrial RNA dinucleotides to prevent RNA-primed transcription at non-canonical sites in the mitochondrial genome. Essential for embryonic development.</text>
</comment>
<evidence type="ECO:0000256" key="1">
    <source>
        <dbReference type="ARBA" id="ARBA00009921"/>
    </source>
</evidence>
<evidence type="ECO:0000259" key="10">
    <source>
        <dbReference type="SMART" id="SM00479"/>
    </source>
</evidence>
<feature type="domain" description="Exonuclease" evidence="10">
    <location>
        <begin position="1"/>
        <end position="164"/>
    </location>
</feature>